<keyword evidence="2" id="KW-1185">Reference proteome</keyword>
<dbReference type="EMBL" id="CP096205">
    <property type="protein sequence ID" value="UPQ78988.1"/>
    <property type="molecule type" value="Genomic_DNA"/>
</dbReference>
<sequence>MLNKIITSLFLIFGITSFYAQEVEIKDGKVFVDSKSILKYEKINVHQHSFFSLDSDEEIIFYKYDENATRGYSDDDYFILNFLTLKKKVESKNVRLIFSGIGMNSRKNMEKLIGLLIKEKVLDTEGKLNPEKVEIFYEKYNEDITMRTVRY</sequence>
<evidence type="ECO:0000313" key="1">
    <source>
        <dbReference type="EMBL" id="UPQ78988.1"/>
    </source>
</evidence>
<accession>A0ABY4KGS8</accession>
<gene>
    <name evidence="1" type="ORF">M0M57_15380</name>
</gene>
<proteinExistence type="predicted"/>
<name>A0ABY4KGS8_9FLAO</name>
<dbReference type="Proteomes" id="UP000830583">
    <property type="component" value="Chromosome"/>
</dbReference>
<protein>
    <submittedName>
        <fullName evidence="1">Uncharacterized protein</fullName>
    </submittedName>
</protein>
<reference evidence="1" key="1">
    <citation type="submission" date="2022-04" db="EMBL/GenBank/DDBJ databases">
        <title>Consumption of N2O by Flavobacterium azooxidireducens sp. nov. isolated from Decomposing Leaf Litter of Phragmites australis (Cav.).</title>
        <authorList>
            <person name="Behrendt U."/>
            <person name="Spanner T."/>
            <person name="Augustin J."/>
            <person name="Horn M.A."/>
            <person name="Kolb S."/>
            <person name="Ulrich A."/>
        </authorList>
    </citation>
    <scope>NUCLEOTIDE SEQUENCE</scope>
    <source>
        <strain evidence="1">IGB 4-14</strain>
    </source>
</reference>
<evidence type="ECO:0000313" key="2">
    <source>
        <dbReference type="Proteomes" id="UP000830583"/>
    </source>
</evidence>
<dbReference type="RefSeq" id="WP_248433985.1">
    <property type="nucleotide sequence ID" value="NZ_CP096205.1"/>
</dbReference>
<organism evidence="1 2">
    <name type="scientific">Flavobacterium azooxidireducens</name>
    <dbReference type="NCBI Taxonomy" id="1871076"/>
    <lineage>
        <taxon>Bacteria</taxon>
        <taxon>Pseudomonadati</taxon>
        <taxon>Bacteroidota</taxon>
        <taxon>Flavobacteriia</taxon>
        <taxon>Flavobacteriales</taxon>
        <taxon>Flavobacteriaceae</taxon>
        <taxon>Flavobacterium</taxon>
    </lineage>
</organism>